<accession>I3DW28</accession>
<keyword evidence="1 6" id="KW-0378">Hydrolase</keyword>
<dbReference type="GO" id="GO:0016798">
    <property type="term" value="F:hydrolase activity, acting on glycosyl bonds"/>
    <property type="evidence" value="ECO:0007669"/>
    <property type="project" value="UniProtKB-KW"/>
</dbReference>
<dbReference type="PANTHER" id="PTHR46066:SF2">
    <property type="entry name" value="CHITINASE DOMAIN-CONTAINING PROTEIN 1"/>
    <property type="match status" value="1"/>
</dbReference>
<evidence type="ECO:0000256" key="4">
    <source>
        <dbReference type="SAM" id="SignalP"/>
    </source>
</evidence>
<dbReference type="InterPro" id="IPR011583">
    <property type="entry name" value="Chitinase_II/V-like_cat"/>
</dbReference>
<evidence type="ECO:0000313" key="6">
    <source>
        <dbReference type="EMBL" id="EIJ78449.1"/>
    </source>
</evidence>
<dbReference type="InterPro" id="IPR001223">
    <property type="entry name" value="Glyco_hydro18_cat"/>
</dbReference>
<reference evidence="6 7" key="1">
    <citation type="journal article" date="2012" name="Appl. Environ. Microbiol.">
        <title>Genome Sequence of Thermotolerant Bacillus methanolicus: Features and Regulation Related to Methylotrophy and Production of L-Lysine and L-Glutamate from Methanol.</title>
        <authorList>
            <person name="Heggeset T.M."/>
            <person name="Krog A."/>
            <person name="Balzer S."/>
            <person name="Wentzel A."/>
            <person name="Ellingsen T.E."/>
            <person name="Brautaset T."/>
        </authorList>
    </citation>
    <scope>NUCLEOTIDE SEQUENCE [LARGE SCALE GENOMIC DNA]</scope>
    <source>
        <strain evidence="6 7">PB1</strain>
    </source>
</reference>
<feature type="region of interest" description="Disordered" evidence="3">
    <location>
        <begin position="23"/>
        <end position="68"/>
    </location>
</feature>
<evidence type="ECO:0000256" key="3">
    <source>
        <dbReference type="SAM" id="MobiDB-lite"/>
    </source>
</evidence>
<comment type="caution">
    <text evidence="6">The sequence shown here is derived from an EMBL/GenBank/DDBJ whole genome shotgun (WGS) entry which is preliminary data.</text>
</comment>
<dbReference type="Pfam" id="PF00704">
    <property type="entry name" value="Glyco_hydro_18"/>
    <property type="match status" value="1"/>
</dbReference>
<keyword evidence="2" id="KW-0326">Glycosidase</keyword>
<dbReference type="InterPro" id="IPR041704">
    <property type="entry name" value="CFLE_GH18"/>
</dbReference>
<dbReference type="OrthoDB" id="9769314at2"/>
<evidence type="ECO:0000256" key="1">
    <source>
        <dbReference type="ARBA" id="ARBA00022801"/>
    </source>
</evidence>
<dbReference type="AlphaFoldDB" id="I3DW28"/>
<protein>
    <submittedName>
        <fullName evidence="6">Putative glycosyl hydrolase</fullName>
    </submittedName>
</protein>
<dbReference type="InterPro" id="IPR029070">
    <property type="entry name" value="Chitinase_insertion_sf"/>
</dbReference>
<dbReference type="eggNOG" id="COG3858">
    <property type="taxonomic scope" value="Bacteria"/>
</dbReference>
<dbReference type="SUPFAM" id="SSF51445">
    <property type="entry name" value="(Trans)glycosidases"/>
    <property type="match status" value="1"/>
</dbReference>
<feature type="chain" id="PRO_5038747465" evidence="4">
    <location>
        <begin position="21"/>
        <end position="396"/>
    </location>
</feature>
<feature type="domain" description="GH18" evidence="5">
    <location>
        <begin position="74"/>
        <end position="396"/>
    </location>
</feature>
<dbReference type="Gene3D" id="3.20.20.80">
    <property type="entry name" value="Glycosidases"/>
    <property type="match status" value="1"/>
</dbReference>
<dbReference type="Proteomes" id="UP000010523">
    <property type="component" value="Unassembled WGS sequence"/>
</dbReference>
<dbReference type="GO" id="GO:0008061">
    <property type="term" value="F:chitin binding"/>
    <property type="evidence" value="ECO:0007669"/>
    <property type="project" value="InterPro"/>
</dbReference>
<dbReference type="PROSITE" id="PS51910">
    <property type="entry name" value="GH18_2"/>
    <property type="match status" value="1"/>
</dbReference>
<evidence type="ECO:0000313" key="7">
    <source>
        <dbReference type="Proteomes" id="UP000010523"/>
    </source>
</evidence>
<sequence>MRKFVILLCLSLVLSGCGNGNDNKQGASGDKQQQGATAQNKGDNSAVRIQHSQSPAKRIQEVNPAKTAHDRRPINSIGFLEPITPQQSVSDLKGVSQHLSYVAFFSYRVNADGSLVPIKDTEALSATKKSGAIPMMVITNFAEGNFSPDIAHRIFTDKTASNSLIKGVIQTMKAKGYEALNIDFEHIRERDRELYNGFLETILPQVRKAGFAVSTALAPKTSDEQRGPWHGAHDYKRHGELADFVILMTYEWGWSGGPPMAVSPVPQVRKVLDYAVSVIPRNKIVMGAPLYGYDWTLPYKKGGKFAKRIAPEEAADLAARKGAEIHYDNESQAPWFNYTDEQNKKHVVWFENEQSMQAKYNLVKEYGLNGVAYWVLGEPFPQNWKLLEDQFIIQRH</sequence>
<dbReference type="GO" id="GO:0005975">
    <property type="term" value="P:carbohydrate metabolic process"/>
    <property type="evidence" value="ECO:0007669"/>
    <property type="project" value="InterPro"/>
</dbReference>
<dbReference type="GO" id="GO:0012505">
    <property type="term" value="C:endomembrane system"/>
    <property type="evidence" value="ECO:0007669"/>
    <property type="project" value="TreeGrafter"/>
</dbReference>
<dbReference type="PATRIC" id="fig|997296.3.peg.2715"/>
<organism evidence="6 7">
    <name type="scientific">Bacillus methanolicus PB1</name>
    <dbReference type="NCBI Taxonomy" id="997296"/>
    <lineage>
        <taxon>Bacteria</taxon>
        <taxon>Bacillati</taxon>
        <taxon>Bacillota</taxon>
        <taxon>Bacilli</taxon>
        <taxon>Bacillales</taxon>
        <taxon>Bacillaceae</taxon>
        <taxon>Bacillus</taxon>
    </lineage>
</organism>
<dbReference type="SMART" id="SM00636">
    <property type="entry name" value="Glyco_18"/>
    <property type="match status" value="1"/>
</dbReference>
<dbReference type="GO" id="GO:0070492">
    <property type="term" value="F:oligosaccharide binding"/>
    <property type="evidence" value="ECO:0007669"/>
    <property type="project" value="TreeGrafter"/>
</dbReference>
<proteinExistence type="predicted"/>
<dbReference type="InterPro" id="IPR017853">
    <property type="entry name" value="GH"/>
</dbReference>
<dbReference type="PANTHER" id="PTHR46066">
    <property type="entry name" value="CHITINASE DOMAIN-CONTAINING PROTEIN 1 FAMILY MEMBER"/>
    <property type="match status" value="1"/>
</dbReference>
<dbReference type="RefSeq" id="WP_004436903.1">
    <property type="nucleotide sequence ID" value="NZ_AFEU01000003.1"/>
</dbReference>
<dbReference type="CDD" id="cd02874">
    <property type="entry name" value="GH18_CFLE_spore_hydrolase"/>
    <property type="match status" value="1"/>
</dbReference>
<name>I3DW28_BACMT</name>
<keyword evidence="4" id="KW-0732">Signal</keyword>
<keyword evidence="7" id="KW-1185">Reference proteome</keyword>
<evidence type="ECO:0000256" key="2">
    <source>
        <dbReference type="ARBA" id="ARBA00023295"/>
    </source>
</evidence>
<evidence type="ECO:0000259" key="5">
    <source>
        <dbReference type="PROSITE" id="PS51910"/>
    </source>
</evidence>
<gene>
    <name evidence="6" type="ORF">PB1_12864</name>
</gene>
<dbReference type="STRING" id="997296.PB1_12864"/>
<feature type="signal peptide" evidence="4">
    <location>
        <begin position="1"/>
        <end position="20"/>
    </location>
</feature>
<dbReference type="EMBL" id="AFEU01000003">
    <property type="protein sequence ID" value="EIJ78449.1"/>
    <property type="molecule type" value="Genomic_DNA"/>
</dbReference>
<feature type="compositionally biased region" description="Polar residues" evidence="3">
    <location>
        <begin position="23"/>
        <end position="43"/>
    </location>
</feature>
<dbReference type="PROSITE" id="PS51257">
    <property type="entry name" value="PROKAR_LIPOPROTEIN"/>
    <property type="match status" value="1"/>
</dbReference>
<dbReference type="Gene3D" id="3.10.50.10">
    <property type="match status" value="1"/>
</dbReference>